<proteinExistence type="predicted"/>
<dbReference type="InterPro" id="IPR050109">
    <property type="entry name" value="HTH-type_TetR-like_transc_reg"/>
</dbReference>
<evidence type="ECO:0000256" key="1">
    <source>
        <dbReference type="ARBA" id="ARBA00023125"/>
    </source>
</evidence>
<dbReference type="RefSeq" id="WP_406830134.1">
    <property type="nucleotide sequence ID" value="NZ_CP157483.1"/>
</dbReference>
<dbReference type="Gene3D" id="1.10.357.10">
    <property type="entry name" value="Tetracycline Repressor, domain 2"/>
    <property type="match status" value="1"/>
</dbReference>
<evidence type="ECO:0000259" key="3">
    <source>
        <dbReference type="PROSITE" id="PS50977"/>
    </source>
</evidence>
<dbReference type="InterPro" id="IPR001647">
    <property type="entry name" value="HTH_TetR"/>
</dbReference>
<dbReference type="EMBL" id="CP157483">
    <property type="protein sequence ID" value="XBO42716.1"/>
    <property type="molecule type" value="Genomic_DNA"/>
</dbReference>
<dbReference type="GO" id="GO:0003700">
    <property type="term" value="F:DNA-binding transcription factor activity"/>
    <property type="evidence" value="ECO:0007669"/>
    <property type="project" value="TreeGrafter"/>
</dbReference>
<keyword evidence="1 2" id="KW-0238">DNA-binding</keyword>
<dbReference type="InterPro" id="IPR036271">
    <property type="entry name" value="Tet_transcr_reg_TetR-rel_C_sf"/>
</dbReference>
<sequence>MDTERQLRRSARARLLDAADELFYAHGIAATGVDAIIERAEVATASLYKNFRGKDDLVAAYLVARDERWRQHWEACIAREQDPLDRSLALFAAMDDWNDGDASRGCAHVTASLQLPADHPGRSVAHQHKEHISERLGQLVREAGVPDHHEATQDLLLIYEGMFTLLALELDPDPVGRARDLASWRLSSTREVGAGTDRPSSARP</sequence>
<name>A0AAU7JR01_9MICO</name>
<evidence type="ECO:0000256" key="2">
    <source>
        <dbReference type="PROSITE-ProRule" id="PRU00335"/>
    </source>
</evidence>
<dbReference type="PANTHER" id="PTHR30055">
    <property type="entry name" value="HTH-TYPE TRANSCRIPTIONAL REGULATOR RUTR"/>
    <property type="match status" value="1"/>
</dbReference>
<accession>A0AAU7JR01</accession>
<dbReference type="GO" id="GO:0000976">
    <property type="term" value="F:transcription cis-regulatory region binding"/>
    <property type="evidence" value="ECO:0007669"/>
    <property type="project" value="TreeGrafter"/>
</dbReference>
<dbReference type="PANTHER" id="PTHR30055:SF200">
    <property type="entry name" value="HTH-TYPE TRANSCRIPTIONAL REPRESSOR BDCR"/>
    <property type="match status" value="1"/>
</dbReference>
<feature type="DNA-binding region" description="H-T-H motif" evidence="2">
    <location>
        <begin position="32"/>
        <end position="51"/>
    </location>
</feature>
<dbReference type="PRINTS" id="PR00455">
    <property type="entry name" value="HTHTETR"/>
</dbReference>
<dbReference type="Pfam" id="PF00440">
    <property type="entry name" value="TetR_N"/>
    <property type="match status" value="1"/>
</dbReference>
<feature type="domain" description="HTH tetR-type" evidence="3">
    <location>
        <begin position="9"/>
        <end position="69"/>
    </location>
</feature>
<dbReference type="InterPro" id="IPR009057">
    <property type="entry name" value="Homeodomain-like_sf"/>
</dbReference>
<organism evidence="4">
    <name type="scientific">Pedococcus sp. KACC 23699</name>
    <dbReference type="NCBI Taxonomy" id="3149228"/>
    <lineage>
        <taxon>Bacteria</taxon>
        <taxon>Bacillati</taxon>
        <taxon>Actinomycetota</taxon>
        <taxon>Actinomycetes</taxon>
        <taxon>Micrococcales</taxon>
        <taxon>Intrasporangiaceae</taxon>
        <taxon>Pedococcus</taxon>
    </lineage>
</organism>
<reference evidence="4" key="1">
    <citation type="submission" date="2024-05" db="EMBL/GenBank/DDBJ databases">
        <authorList>
            <person name="Kim S."/>
            <person name="Heo J."/>
            <person name="Choi H."/>
            <person name="Choi Y."/>
            <person name="Kwon S.-W."/>
            <person name="Kim Y."/>
        </authorList>
    </citation>
    <scope>NUCLEOTIDE SEQUENCE</scope>
    <source>
        <strain evidence="4">KACC 23699</strain>
    </source>
</reference>
<dbReference type="SUPFAM" id="SSF48498">
    <property type="entry name" value="Tetracyclin repressor-like, C-terminal domain"/>
    <property type="match status" value="1"/>
</dbReference>
<evidence type="ECO:0000313" key="4">
    <source>
        <dbReference type="EMBL" id="XBO42716.1"/>
    </source>
</evidence>
<dbReference type="AlphaFoldDB" id="A0AAU7JR01"/>
<dbReference type="PROSITE" id="PS50977">
    <property type="entry name" value="HTH_TETR_2"/>
    <property type="match status" value="1"/>
</dbReference>
<gene>
    <name evidence="4" type="ORF">ABEG17_14220</name>
</gene>
<dbReference type="SUPFAM" id="SSF46689">
    <property type="entry name" value="Homeodomain-like"/>
    <property type="match status" value="1"/>
</dbReference>
<protein>
    <submittedName>
        <fullName evidence="4">Helix-turn-helix domain-containing protein</fullName>
    </submittedName>
</protein>